<dbReference type="OrthoDB" id="2142474at2"/>
<feature type="domain" description="DUF7671" evidence="1">
    <location>
        <begin position="3"/>
        <end position="97"/>
    </location>
</feature>
<gene>
    <name evidence="2" type="ORF">ESZ50_05400</name>
</gene>
<organism evidence="2 3">
    <name type="scientific">Weissella muntiaci</name>
    <dbReference type="NCBI Taxonomy" id="2508881"/>
    <lineage>
        <taxon>Bacteria</taxon>
        <taxon>Bacillati</taxon>
        <taxon>Bacillota</taxon>
        <taxon>Bacilli</taxon>
        <taxon>Lactobacillales</taxon>
        <taxon>Lactobacillaceae</taxon>
        <taxon>Weissella</taxon>
    </lineage>
</organism>
<dbReference type="RefSeq" id="WP_148622572.1">
    <property type="nucleotide sequence ID" value="NZ_SDGZ01000014.1"/>
</dbReference>
<dbReference type="InterPro" id="IPR056088">
    <property type="entry name" value="DUF7671"/>
</dbReference>
<dbReference type="Pfam" id="PF24710">
    <property type="entry name" value="DUF7671"/>
    <property type="match status" value="1"/>
</dbReference>
<evidence type="ECO:0000313" key="2">
    <source>
        <dbReference type="EMBL" id="TYC49581.1"/>
    </source>
</evidence>
<evidence type="ECO:0000259" key="1">
    <source>
        <dbReference type="Pfam" id="PF24710"/>
    </source>
</evidence>
<accession>A0A6C2C6J8</accession>
<reference evidence="2 3" key="1">
    <citation type="submission" date="2019-01" db="EMBL/GenBank/DDBJ databases">
        <title>Weissella sp. nov., a novel lactic acid bacterium isolated from animal feces.</title>
        <authorList>
            <person name="Wang L.-T."/>
        </authorList>
    </citation>
    <scope>NUCLEOTIDE SEQUENCE [LARGE SCALE GENOMIC DNA]</scope>
    <source>
        <strain evidence="2 3">8H-2</strain>
    </source>
</reference>
<dbReference type="Proteomes" id="UP000371977">
    <property type="component" value="Unassembled WGS sequence"/>
</dbReference>
<dbReference type="EMBL" id="SDGZ01000014">
    <property type="protein sequence ID" value="TYC49581.1"/>
    <property type="molecule type" value="Genomic_DNA"/>
</dbReference>
<comment type="caution">
    <text evidence="2">The sequence shown here is derived from an EMBL/GenBank/DDBJ whole genome shotgun (WGS) entry which is preliminary data.</text>
</comment>
<keyword evidence="3" id="KW-1185">Reference proteome</keyword>
<sequence>MADKYPTAELIGVVVQQNNDGGYKPQKGPLTLSDFHSWRIGKHTKGKLADAGQLFLTENGLTVMLVAINELAFKKRHTITPMGRFLTVKIDAAVLADVIAVYTQLQSN</sequence>
<proteinExistence type="predicted"/>
<protein>
    <recommendedName>
        <fullName evidence="1">DUF7671 domain-containing protein</fullName>
    </recommendedName>
</protein>
<evidence type="ECO:0000313" key="3">
    <source>
        <dbReference type="Proteomes" id="UP000371977"/>
    </source>
</evidence>
<dbReference type="AlphaFoldDB" id="A0A6C2C6J8"/>
<name>A0A6C2C6J8_9LACO</name>